<evidence type="ECO:0000313" key="3">
    <source>
        <dbReference type="Proteomes" id="UP000478505"/>
    </source>
</evidence>
<keyword evidence="1" id="KW-0732">Signal</keyword>
<keyword evidence="3" id="KW-1185">Reference proteome</keyword>
<dbReference type="InterPro" id="IPR025631">
    <property type="entry name" value="Porin_10"/>
</dbReference>
<organism evidence="2 3">
    <name type="scientific">Psychroflexus aurantiacus</name>
    <dbReference type="NCBI Taxonomy" id="2709310"/>
    <lineage>
        <taxon>Bacteria</taxon>
        <taxon>Pseudomonadati</taxon>
        <taxon>Bacteroidota</taxon>
        <taxon>Flavobacteriia</taxon>
        <taxon>Flavobacteriales</taxon>
        <taxon>Flavobacteriaceae</taxon>
        <taxon>Psychroflexus</taxon>
    </lineage>
</organism>
<reference evidence="2 3" key="1">
    <citation type="submission" date="2020-02" db="EMBL/GenBank/DDBJ databases">
        <title>Flavobacteriaceae Psychroflexus bacterium YR1-1, complete genome.</title>
        <authorList>
            <person name="Li Y."/>
            <person name="Wu S."/>
        </authorList>
    </citation>
    <scope>NUCLEOTIDE SEQUENCE [LARGE SCALE GENOMIC DNA]</scope>
    <source>
        <strain evidence="2 3">YR1-1</strain>
    </source>
</reference>
<name>A0A6B3R0B8_9FLAO</name>
<protein>
    <submittedName>
        <fullName evidence="2">Putative porin</fullName>
    </submittedName>
</protein>
<dbReference type="Pfam" id="PF14121">
    <property type="entry name" value="Porin_10"/>
    <property type="match status" value="1"/>
</dbReference>
<proteinExistence type="predicted"/>
<comment type="caution">
    <text evidence="2">The sequence shown here is derived from an EMBL/GenBank/DDBJ whole genome shotgun (WGS) entry which is preliminary data.</text>
</comment>
<accession>A0A6B3R0B8</accession>
<evidence type="ECO:0000313" key="2">
    <source>
        <dbReference type="EMBL" id="NEV93959.1"/>
    </source>
</evidence>
<sequence>MKSVFYILFFLLFTTWSQAQVLKSIDGGGKGKDDKTSQDDELFDRKTTRSVKDDREKPNISKYKIISISNDTTYVDTTLSIRKDYKFNYLRKDAFELLPFSNVGRPYTELGYAFDDLQALPRFGARAKHFNYLEVEDIHYYEVPTPLTELYFKTVFEQGQTLDALFATNLKPNLNLSIAYKGLRSLGNYQRELTSTGNLRLGLNYRTLNNRYFVRAHFAAQDIFNEENGGLTDRSYQQFLDEIQEIQNRAAAEVRLDNAETELDAKRFYVNQFYNIRPGNDSTQNGQIRLKHVLDFTDKEYRFIQGSSTPEFFGTPFENADLQDEVEYQNVSNTLLLSYKQNHLGRIGFKASHSNINYLYNSIVVLEDKRIPNLIQRDVISLGGTYSKTYKGFKLEGDASYNITGGFGGYAVHGKASKSLSDSLQFSARIDLSSAAPNLNWILNQSDYENYNWYNPDYENVITQHLEAEARSEVYGSLTASLTQIDNHAYFEYLSAPEGSLADSLVSPQQTDLQIRYLKLKAVKDFKYGHFNLANTVLYQNVLEGESVFPVPEFVTRNSLFYDNYLFNKALYLQTGLTFSYFSSFRSKAYDPVLSEFALQNTQELEGFYTLDFFLNAKVREARIFFKLENFTTLLEGNTNFAAPRQPYRDFAIRFGMVWNFFL</sequence>
<feature type="signal peptide" evidence="1">
    <location>
        <begin position="1"/>
        <end position="19"/>
    </location>
</feature>
<dbReference type="AlphaFoldDB" id="A0A6B3R0B8"/>
<dbReference type="Proteomes" id="UP000478505">
    <property type="component" value="Unassembled WGS sequence"/>
</dbReference>
<feature type="chain" id="PRO_5025377883" evidence="1">
    <location>
        <begin position="20"/>
        <end position="663"/>
    </location>
</feature>
<gene>
    <name evidence="2" type="ORF">G3567_07345</name>
</gene>
<evidence type="ECO:0000256" key="1">
    <source>
        <dbReference type="SAM" id="SignalP"/>
    </source>
</evidence>
<dbReference type="RefSeq" id="WP_164004673.1">
    <property type="nucleotide sequence ID" value="NZ_JAAIKD010000003.1"/>
</dbReference>
<dbReference type="EMBL" id="JAAIKD010000003">
    <property type="protein sequence ID" value="NEV93959.1"/>
    <property type="molecule type" value="Genomic_DNA"/>
</dbReference>